<accession>A0ABX7EVX4</accession>
<dbReference type="InterPro" id="IPR011929">
    <property type="entry name" value="Phage_pept_NlpC/P60"/>
</dbReference>
<dbReference type="InterPro" id="IPR038765">
    <property type="entry name" value="Papain-like_cys_pep_sf"/>
</dbReference>
<keyword evidence="2" id="KW-0645">Protease</keyword>
<evidence type="ECO:0000256" key="4">
    <source>
        <dbReference type="ARBA" id="ARBA00022807"/>
    </source>
</evidence>
<evidence type="ECO:0000313" key="6">
    <source>
        <dbReference type="EMBL" id="QRF52408.1"/>
    </source>
</evidence>
<feature type="domain" description="NlpC/P60" evidence="5">
    <location>
        <begin position="1"/>
        <end position="168"/>
    </location>
</feature>
<keyword evidence="4" id="KW-0788">Thiol protease</keyword>
<evidence type="ECO:0000256" key="3">
    <source>
        <dbReference type="ARBA" id="ARBA00022801"/>
    </source>
</evidence>
<dbReference type="SUPFAM" id="SSF54001">
    <property type="entry name" value="Cysteine proteinases"/>
    <property type="match status" value="1"/>
</dbReference>
<evidence type="ECO:0000259" key="5">
    <source>
        <dbReference type="PROSITE" id="PS51935"/>
    </source>
</evidence>
<dbReference type="Pfam" id="PF00877">
    <property type="entry name" value="NLPC_P60"/>
    <property type="match status" value="1"/>
</dbReference>
<dbReference type="RefSeq" id="WP_203014102.1">
    <property type="nucleotide sequence ID" value="NZ_CP032405.1"/>
</dbReference>
<evidence type="ECO:0000313" key="7">
    <source>
        <dbReference type="Proteomes" id="UP000596351"/>
    </source>
</evidence>
<keyword evidence="3" id="KW-0378">Hydrolase</keyword>
<dbReference type="Gene3D" id="3.90.1720.10">
    <property type="entry name" value="endopeptidase domain like (from Nostoc punctiforme)"/>
    <property type="match status" value="1"/>
</dbReference>
<evidence type="ECO:0000256" key="1">
    <source>
        <dbReference type="ARBA" id="ARBA00007074"/>
    </source>
</evidence>
<dbReference type="NCBIfam" id="TIGR02219">
    <property type="entry name" value="phage_NlpC_fam"/>
    <property type="match status" value="1"/>
</dbReference>
<gene>
    <name evidence="6" type="ORF">D4A92_13700</name>
</gene>
<dbReference type="PROSITE" id="PS51935">
    <property type="entry name" value="NLPC_P60"/>
    <property type="match status" value="1"/>
</dbReference>
<comment type="similarity">
    <text evidence="1">Belongs to the peptidase C40 family.</text>
</comment>
<dbReference type="InterPro" id="IPR000064">
    <property type="entry name" value="NLP_P60_dom"/>
</dbReference>
<dbReference type="Proteomes" id="UP000596351">
    <property type="component" value="Chromosome"/>
</dbReference>
<protein>
    <submittedName>
        <fullName evidence="6">Peptidase</fullName>
    </submittedName>
</protein>
<dbReference type="EMBL" id="CP032405">
    <property type="protein sequence ID" value="QRF52408.1"/>
    <property type="molecule type" value="Genomic_DNA"/>
</dbReference>
<organism evidence="6 7">
    <name type="scientific">Rhizobium rosettiformans</name>
    <dbReference type="NCBI Taxonomy" id="1368430"/>
    <lineage>
        <taxon>Bacteria</taxon>
        <taxon>Pseudomonadati</taxon>
        <taxon>Pseudomonadota</taxon>
        <taxon>Alphaproteobacteria</taxon>
        <taxon>Hyphomicrobiales</taxon>
        <taxon>Rhizobiaceae</taxon>
        <taxon>Rhizobium/Agrobacterium group</taxon>
        <taxon>Rhizobium</taxon>
    </lineage>
</organism>
<proteinExistence type="inferred from homology"/>
<sequence length="171" mass="18564">MSVNTSVLAIAGTWVGTPYRHQGSVKGVGCDCLGLVRGIWRELYGKEPEAVPAYQPDWAERAGEERLIQAAGRHFLAVASFAESRAGDLVLFRFRPHLAAKHAGILAYLSPEGGGGAMDANGARLSETCACDQRPPDAFIHAYEQSAVTLSALVPAWRRRIAGIYRFPERI</sequence>
<name>A0ABX7EVX4_9HYPH</name>
<reference evidence="6 7" key="1">
    <citation type="submission" date="2018-09" db="EMBL/GenBank/DDBJ databases">
        <title>Rhizobium sp. MAE2-X.</title>
        <authorList>
            <person name="Lee Y."/>
            <person name="Jeon C.O."/>
        </authorList>
    </citation>
    <scope>NUCLEOTIDE SEQUENCE [LARGE SCALE GENOMIC DNA]</scope>
    <source>
        <strain evidence="6 7">MAE2-X</strain>
    </source>
</reference>
<evidence type="ECO:0000256" key="2">
    <source>
        <dbReference type="ARBA" id="ARBA00022670"/>
    </source>
</evidence>
<keyword evidence="7" id="KW-1185">Reference proteome</keyword>